<evidence type="ECO:0000256" key="1">
    <source>
        <dbReference type="SAM" id="MobiDB-lite"/>
    </source>
</evidence>
<proteinExistence type="predicted"/>
<gene>
    <name evidence="2" type="ORF">BQ4739_LOCUS1783</name>
</gene>
<name>A0A383V8I1_TETOB</name>
<protein>
    <submittedName>
        <fullName evidence="2">Uncharacterized protein</fullName>
    </submittedName>
</protein>
<feature type="region of interest" description="Disordered" evidence="1">
    <location>
        <begin position="198"/>
        <end position="234"/>
    </location>
</feature>
<feature type="compositionally biased region" description="Low complexity" evidence="1">
    <location>
        <begin position="213"/>
        <end position="225"/>
    </location>
</feature>
<evidence type="ECO:0000313" key="3">
    <source>
        <dbReference type="Proteomes" id="UP000256970"/>
    </source>
</evidence>
<reference evidence="2 3" key="1">
    <citation type="submission" date="2016-10" db="EMBL/GenBank/DDBJ databases">
        <authorList>
            <person name="Cai Z."/>
        </authorList>
    </citation>
    <scope>NUCLEOTIDE SEQUENCE [LARGE SCALE GENOMIC DNA]</scope>
</reference>
<dbReference type="AlphaFoldDB" id="A0A383V8I1"/>
<evidence type="ECO:0000313" key="2">
    <source>
        <dbReference type="EMBL" id="SZX61270.1"/>
    </source>
</evidence>
<sequence>MHLQMPPMHFDKNEVASQAIWGFYSLLGQMPGWGNGNPNIKREGLSKRNSTAFSGLIERCVSTPTGTTAAMKQFKYNLRQHGPLCGICMPPGWGSLPRVLPGSKVLQDNTSDSWLVLDPATFGPDGPAGMLAFTTCAGEQQQEPLQLPDGAYVAHLEYVLHHITPIAKGSQLNIADKEHAQRKTFVAAVKRITGHGNAAQHTTQGFPAQGNPLQGAAAQSALQQGSSGGSCSKAVQVGPAARQFRWVLQQGSSGDTPATMAAISSMIDQKIAHLAAAAAMQQQQQQQQQQQLLLVNPLTLAQLLQQPRAQQPAQQPLAPQQLLASMSREKRRKLLEALQASLA</sequence>
<dbReference type="Proteomes" id="UP000256970">
    <property type="component" value="Unassembled WGS sequence"/>
</dbReference>
<dbReference type="EMBL" id="FNXT01000133">
    <property type="protein sequence ID" value="SZX61270.1"/>
    <property type="molecule type" value="Genomic_DNA"/>
</dbReference>
<keyword evidence="3" id="KW-1185">Reference proteome</keyword>
<accession>A0A383V8I1</accession>
<organism evidence="2 3">
    <name type="scientific">Tetradesmus obliquus</name>
    <name type="common">Green alga</name>
    <name type="synonym">Acutodesmus obliquus</name>
    <dbReference type="NCBI Taxonomy" id="3088"/>
    <lineage>
        <taxon>Eukaryota</taxon>
        <taxon>Viridiplantae</taxon>
        <taxon>Chlorophyta</taxon>
        <taxon>core chlorophytes</taxon>
        <taxon>Chlorophyceae</taxon>
        <taxon>CS clade</taxon>
        <taxon>Sphaeropleales</taxon>
        <taxon>Scenedesmaceae</taxon>
        <taxon>Tetradesmus</taxon>
    </lineage>
</organism>